<dbReference type="KEGG" id="fiy:BN1229_v1_1540"/>
<evidence type="ECO:0000313" key="2">
    <source>
        <dbReference type="Proteomes" id="UP000033187"/>
    </source>
</evidence>
<keyword evidence="2" id="KW-1185">Reference proteome</keyword>
<organism evidence="1 2">
    <name type="scientific">Candidatus Filomicrobium marinum</name>
    <dbReference type="NCBI Taxonomy" id="1608628"/>
    <lineage>
        <taxon>Bacteria</taxon>
        <taxon>Pseudomonadati</taxon>
        <taxon>Pseudomonadota</taxon>
        <taxon>Alphaproteobacteria</taxon>
        <taxon>Hyphomicrobiales</taxon>
        <taxon>Hyphomicrobiaceae</taxon>
        <taxon>Filomicrobium</taxon>
    </lineage>
</organism>
<dbReference type="Proteomes" id="UP000033187">
    <property type="component" value="Chromosome 1"/>
</dbReference>
<protein>
    <submittedName>
        <fullName evidence="1">Uncharacterized protein</fullName>
    </submittedName>
</protein>
<dbReference type="KEGG" id="fil:BN1229_v1_1538"/>
<dbReference type="RefSeq" id="WP_046477631.1">
    <property type="nucleotide sequence ID" value="NZ_LN829118.1"/>
</dbReference>
<evidence type="ECO:0000313" key="1">
    <source>
        <dbReference type="EMBL" id="CPR18062.1"/>
    </source>
</evidence>
<name>A0A0D6JEG0_9HYPH</name>
<sequence>MMEFRSVQGSLIEAEAARNRARETRMRRALQRILTAAEGVPGYAPMNWSDVAEVAREALDADRPAGSNR</sequence>
<gene>
    <name evidence="1" type="ORF">YBN1229_v1_1540</name>
</gene>
<accession>A0A0D6JEG0</accession>
<dbReference type="EMBL" id="LN829119">
    <property type="protein sequence ID" value="CPR18062.1"/>
    <property type="molecule type" value="Genomic_DNA"/>
</dbReference>
<proteinExistence type="predicted"/>
<dbReference type="AlphaFoldDB" id="A0A0D6JEG0"/>
<reference evidence="2" key="1">
    <citation type="submission" date="2015-02" db="EMBL/GenBank/DDBJ databases">
        <authorList>
            <person name="Chooi Y.-H."/>
        </authorList>
    </citation>
    <scope>NUCLEOTIDE SEQUENCE [LARGE SCALE GENOMIC DNA]</scope>
    <source>
        <strain evidence="2">strain Y</strain>
    </source>
</reference>